<evidence type="ECO:0000313" key="4">
    <source>
        <dbReference type="Proteomes" id="UP000275267"/>
    </source>
</evidence>
<feature type="region of interest" description="Disordered" evidence="1">
    <location>
        <begin position="441"/>
        <end position="470"/>
    </location>
</feature>
<dbReference type="PANTHER" id="PTHR34805:SF2">
    <property type="entry name" value="BAT2 N-TERMINAL DOMAIN-CONTAINING PROTEIN"/>
    <property type="match status" value="1"/>
</dbReference>
<dbReference type="AlphaFoldDB" id="A0A3L6Q2E6"/>
<dbReference type="EMBL" id="PQIB02000014">
    <property type="protein sequence ID" value="RLM70098.1"/>
    <property type="molecule type" value="Genomic_DNA"/>
</dbReference>
<evidence type="ECO:0000256" key="2">
    <source>
        <dbReference type="SAM" id="Phobius"/>
    </source>
</evidence>
<dbReference type="OrthoDB" id="667208at2759"/>
<keyword evidence="2" id="KW-1133">Transmembrane helix</keyword>
<dbReference type="Proteomes" id="UP000275267">
    <property type="component" value="Unassembled WGS sequence"/>
</dbReference>
<proteinExistence type="predicted"/>
<feature type="transmembrane region" description="Helical" evidence="2">
    <location>
        <begin position="152"/>
        <end position="171"/>
    </location>
</feature>
<evidence type="ECO:0000313" key="3">
    <source>
        <dbReference type="EMBL" id="RLM70098.1"/>
    </source>
</evidence>
<gene>
    <name evidence="3" type="ORF">C2845_PM17G14820</name>
</gene>
<dbReference type="STRING" id="4540.A0A3L6Q2E6"/>
<dbReference type="GO" id="GO:0040029">
    <property type="term" value="P:epigenetic regulation of gene expression"/>
    <property type="evidence" value="ECO:0007669"/>
    <property type="project" value="TreeGrafter"/>
</dbReference>
<feature type="compositionally biased region" description="Polar residues" evidence="1">
    <location>
        <begin position="57"/>
        <end position="85"/>
    </location>
</feature>
<feature type="region of interest" description="Disordered" evidence="1">
    <location>
        <begin position="23"/>
        <end position="85"/>
    </location>
</feature>
<dbReference type="InterPro" id="IPR038808">
    <property type="entry name" value="MOS1-like"/>
</dbReference>
<name>A0A3L6Q2E6_PANMI</name>
<feature type="compositionally biased region" description="Polar residues" evidence="1">
    <location>
        <begin position="441"/>
        <end position="451"/>
    </location>
</feature>
<feature type="compositionally biased region" description="Low complexity" evidence="1">
    <location>
        <begin position="31"/>
        <end position="52"/>
    </location>
</feature>
<evidence type="ECO:0000256" key="1">
    <source>
        <dbReference type="SAM" id="MobiDB-lite"/>
    </source>
</evidence>
<protein>
    <submittedName>
        <fullName evidence="3">Uncharacterized protein</fullName>
    </submittedName>
</protein>
<keyword evidence="2" id="KW-0812">Transmembrane</keyword>
<dbReference type="PANTHER" id="PTHR34805">
    <property type="entry name" value="PROTEIN MODIFIER OF SNC1 1"/>
    <property type="match status" value="1"/>
</dbReference>
<keyword evidence="4" id="KW-1185">Reference proteome</keyword>
<keyword evidence="2" id="KW-0472">Membrane</keyword>
<organism evidence="3 4">
    <name type="scientific">Panicum miliaceum</name>
    <name type="common">Proso millet</name>
    <name type="synonym">Broomcorn millet</name>
    <dbReference type="NCBI Taxonomy" id="4540"/>
    <lineage>
        <taxon>Eukaryota</taxon>
        <taxon>Viridiplantae</taxon>
        <taxon>Streptophyta</taxon>
        <taxon>Embryophyta</taxon>
        <taxon>Tracheophyta</taxon>
        <taxon>Spermatophyta</taxon>
        <taxon>Magnoliopsida</taxon>
        <taxon>Liliopsida</taxon>
        <taxon>Poales</taxon>
        <taxon>Poaceae</taxon>
        <taxon>PACMAD clade</taxon>
        <taxon>Panicoideae</taxon>
        <taxon>Panicodae</taxon>
        <taxon>Paniceae</taxon>
        <taxon>Panicinae</taxon>
        <taxon>Panicum</taxon>
        <taxon>Panicum sect. Panicum</taxon>
    </lineage>
</organism>
<comment type="caution">
    <text evidence="3">The sequence shown here is derived from an EMBL/GenBank/DDBJ whole genome shotgun (WGS) entry which is preliminary data.</text>
</comment>
<sequence>MPPAPNAWGSLSLLSLKNDGGSGSFGNINDRPSTGGSSRTSTDGSDLLDSPLAWGGTSHNSTTAISHPQITDSRSGSSQFPRSQTSFSDVLKSPLRIIAKMAIVFKDDQLLVLLLWQPEMNKERSRQLEGILFLPRTSLWKHDRFNYMLHRLLIYVCLLHVLITGILLLIIPLTEMRFGMEWHHGPCKPADTPGSFLVESFSHNDQFLLNQGGEARHGAVPGGYHPENKESCCAHAPADACINDLPHLMLGKVKHNHSDALEKQVIKKDVALLEKIKCLNIKARNRLAGNISEISSRRESKVEHPKTIDLEAYHVTNDVPFSVVISDITSAFDMANSVSESINHVPIGTSNVSASANLVMVDMSEGHVTKFSKDQPFAGNRSQQVHVKTGDDMLNFPDYEIQLSRRGLSAQHARQLQEEKMGELQQNATPLAKLEELNRTNSTKNTTVPISSSPPPGTAGVNRGPLTHNEVPSVKRTDINMLEHSAQKWGAQPHDGSAPNHLQVGDREGLVHKQESISRVSTSASDTADANNNPLIQNVTPSAKSTAINMIHIDQKGASESHDSTAPMLLQMKDKRRQVHSLERIFRGPPASESAGGNKGSLIHNVLPSAKEQWHQHDGIYCPEKCITVT</sequence>
<reference evidence="4" key="1">
    <citation type="journal article" date="2019" name="Nat. Commun.">
        <title>The genome of broomcorn millet.</title>
        <authorList>
            <person name="Zou C."/>
            <person name="Miki D."/>
            <person name="Li D."/>
            <person name="Tang Q."/>
            <person name="Xiao L."/>
            <person name="Rajput S."/>
            <person name="Deng P."/>
            <person name="Jia W."/>
            <person name="Huang R."/>
            <person name="Zhang M."/>
            <person name="Sun Y."/>
            <person name="Hu J."/>
            <person name="Fu X."/>
            <person name="Schnable P.S."/>
            <person name="Li F."/>
            <person name="Zhang H."/>
            <person name="Feng B."/>
            <person name="Zhu X."/>
            <person name="Liu R."/>
            <person name="Schnable J.C."/>
            <person name="Zhu J.-K."/>
            <person name="Zhang H."/>
        </authorList>
    </citation>
    <scope>NUCLEOTIDE SEQUENCE [LARGE SCALE GENOMIC DNA]</scope>
</reference>
<accession>A0A3L6Q2E6</accession>